<dbReference type="EMBL" id="JSUQ01000020">
    <property type="protein sequence ID" value="KHQ51124.1"/>
    <property type="molecule type" value="Genomic_DNA"/>
</dbReference>
<evidence type="ECO:0000313" key="1">
    <source>
        <dbReference type="EMBL" id="KHQ51124.1"/>
    </source>
</evidence>
<dbReference type="OrthoDB" id="8024304at2"/>
<name>A0A0B3SKP5_9RHOB</name>
<dbReference type="AlphaFoldDB" id="A0A0B3SKP5"/>
<gene>
    <name evidence="1" type="ORF">OA50_04495</name>
</gene>
<accession>A0A0B3SKP5</accession>
<comment type="caution">
    <text evidence="1">The sequence shown here is derived from an EMBL/GenBank/DDBJ whole genome shotgun (WGS) entry which is preliminary data.</text>
</comment>
<protein>
    <submittedName>
        <fullName evidence="1">Uncharacterized protein</fullName>
    </submittedName>
</protein>
<reference evidence="1 2" key="1">
    <citation type="submission" date="2014-10" db="EMBL/GenBank/DDBJ databases">
        <title>Genome sequence of Ponticoccus sp. strain UMTAT08 isolated from clonal culture of toxic dinoflagellate Alexandrium tamiyavanichii.</title>
        <authorList>
            <person name="Gan H.Y."/>
            <person name="Muhd D.-D."/>
            <person name="Mohd Noor M.E."/>
            <person name="Yeong Y.S."/>
            <person name="Usup G."/>
        </authorList>
    </citation>
    <scope>NUCLEOTIDE SEQUENCE [LARGE SCALE GENOMIC DNA]</scope>
    <source>
        <strain evidence="1 2">UMTAT08</strain>
    </source>
</reference>
<sequence>MTRLVDLELFVAHETDKAFLVKEDEGGDGVWIPKSQCEVHGGCGEVSDVTLPEWLAEERGFI</sequence>
<proteinExistence type="predicted"/>
<organism evidence="1 2">
    <name type="scientific">Mameliella alba</name>
    <dbReference type="NCBI Taxonomy" id="561184"/>
    <lineage>
        <taxon>Bacteria</taxon>
        <taxon>Pseudomonadati</taxon>
        <taxon>Pseudomonadota</taxon>
        <taxon>Alphaproteobacteria</taxon>
        <taxon>Rhodobacterales</taxon>
        <taxon>Roseobacteraceae</taxon>
        <taxon>Mameliella</taxon>
    </lineage>
</organism>
<keyword evidence="2" id="KW-1185">Reference proteome</keyword>
<dbReference type="Proteomes" id="UP000030960">
    <property type="component" value="Unassembled WGS sequence"/>
</dbReference>
<dbReference type="RefSeq" id="WP_043145318.1">
    <property type="nucleotide sequence ID" value="NZ_JSUQ01000020.1"/>
</dbReference>
<evidence type="ECO:0000313" key="2">
    <source>
        <dbReference type="Proteomes" id="UP000030960"/>
    </source>
</evidence>